<dbReference type="Pfam" id="PF13607">
    <property type="entry name" value="Succ_CoA_lig"/>
    <property type="match status" value="1"/>
</dbReference>
<dbReference type="Gene3D" id="3.40.50.720">
    <property type="entry name" value="NAD(P)-binding Rossmann-like Domain"/>
    <property type="match status" value="1"/>
</dbReference>
<dbReference type="RefSeq" id="WP_345248808.1">
    <property type="nucleotide sequence ID" value="NZ_BAABFO010000008.1"/>
</dbReference>
<dbReference type="SMART" id="SM00881">
    <property type="entry name" value="CoA_binding"/>
    <property type="match status" value="1"/>
</dbReference>
<keyword evidence="3" id="KW-1185">Reference proteome</keyword>
<proteinExistence type="predicted"/>
<organism evidence="2 3">
    <name type="scientific">Pigmentiphaga soli</name>
    <dbReference type="NCBI Taxonomy" id="1007095"/>
    <lineage>
        <taxon>Bacteria</taxon>
        <taxon>Pseudomonadati</taxon>
        <taxon>Pseudomonadota</taxon>
        <taxon>Betaproteobacteria</taxon>
        <taxon>Burkholderiales</taxon>
        <taxon>Alcaligenaceae</taxon>
        <taxon>Pigmentiphaga</taxon>
    </lineage>
</organism>
<dbReference type="PANTHER" id="PTHR42793:SF4">
    <property type="entry name" value="BLL6376 PROTEIN"/>
    <property type="match status" value="1"/>
</dbReference>
<dbReference type="InterPro" id="IPR036291">
    <property type="entry name" value="NAD(P)-bd_dom_sf"/>
</dbReference>
<dbReference type="Gene3D" id="3.30.470.20">
    <property type="entry name" value="ATP-grasp fold, B domain"/>
    <property type="match status" value="1"/>
</dbReference>
<gene>
    <name evidence="2" type="ORF">GCM10023144_19520</name>
</gene>
<evidence type="ECO:0000259" key="1">
    <source>
        <dbReference type="SMART" id="SM00881"/>
    </source>
</evidence>
<dbReference type="SUPFAM" id="SSF52210">
    <property type="entry name" value="Succinyl-CoA synthetase domains"/>
    <property type="match status" value="2"/>
</dbReference>
<sequence>MQALERLFNPRGIAIIGASNDPGRPGAQAMNALSQRGYAGGIYPVNPKYQELGGLKSYPAIADVPDPCDVAIVALPAAHVPAIIADCGRRGVRYAVVLGGGFRETGERGRELEAELLRVAREHEVRLVGPNCLGLVNVPDRVFAGFGSMVRPPLMQPGAVSAVIQSGGFGNSLVMRCGAAGIGFRHVVASGNETDLTCAELIDAFVDDPATRVILAYIEGVRDGRAFMAAARRARAAGKPVIVWKAGNSEQGMKAAASHTANMTGSYDIFRAAFRQCGVIEIRDIEDIVDYVRAFLAGRAAPGRRVAVMGGSGGSAVVFSDAADQHGLTLAMLSESTKTVLAQNLPGVASLDNPIDFAAGFLSDANAGRLLASLDAVLADPQVDQLALMLATVVGKPARMTADMLAQAAQRSGKPVMVFWASPRDASPEAYEILERAGIPILSSPARVARTMGVLADHALSPIEQPGDVPAGPRELPDWPDTVLDERRSKQLVAAFGVPVTQDRVFPAAPIEAGAGDLPYPVAVKIVSPDIAHKSDAGGVRLDVRDPSRLAEASRSILESVRRAAPQARLEGLLVSPMIRDGMETIVGVINDEVFGPVVAFGLGGIFAEVLKDLSYRVAPFGVDVARSMIAELRSAPMFAGVRGQSPRDVDALAAALAAVSQGAWQMRDRLQELDINPLLALPAGHGIVAVDALAVLRPAGGGAA</sequence>
<dbReference type="SUPFAM" id="SSF56059">
    <property type="entry name" value="Glutathione synthetase ATP-binding domain-like"/>
    <property type="match status" value="1"/>
</dbReference>
<dbReference type="Proteomes" id="UP001501671">
    <property type="component" value="Unassembled WGS sequence"/>
</dbReference>
<dbReference type="Gene3D" id="3.30.1490.20">
    <property type="entry name" value="ATP-grasp fold, A domain"/>
    <property type="match status" value="1"/>
</dbReference>
<dbReference type="PANTHER" id="PTHR42793">
    <property type="entry name" value="COA BINDING DOMAIN CONTAINING PROTEIN"/>
    <property type="match status" value="1"/>
</dbReference>
<accession>A0ABP8GXC0</accession>
<dbReference type="InterPro" id="IPR013815">
    <property type="entry name" value="ATP_grasp_subdomain_1"/>
</dbReference>
<keyword evidence="2" id="KW-0436">Ligase</keyword>
<name>A0ABP8GXC0_9BURK</name>
<dbReference type="InterPro" id="IPR016102">
    <property type="entry name" value="Succinyl-CoA_synth-like"/>
</dbReference>
<dbReference type="InterPro" id="IPR003781">
    <property type="entry name" value="CoA-bd"/>
</dbReference>
<evidence type="ECO:0000313" key="2">
    <source>
        <dbReference type="EMBL" id="GAA4331183.1"/>
    </source>
</evidence>
<dbReference type="EMBL" id="BAABFO010000008">
    <property type="protein sequence ID" value="GAA4331183.1"/>
    <property type="molecule type" value="Genomic_DNA"/>
</dbReference>
<evidence type="ECO:0000313" key="3">
    <source>
        <dbReference type="Proteomes" id="UP001501671"/>
    </source>
</evidence>
<dbReference type="Pfam" id="PF13380">
    <property type="entry name" value="CoA_binding_2"/>
    <property type="match status" value="1"/>
</dbReference>
<dbReference type="SUPFAM" id="SSF51735">
    <property type="entry name" value="NAD(P)-binding Rossmann-fold domains"/>
    <property type="match status" value="1"/>
</dbReference>
<dbReference type="Pfam" id="PF13549">
    <property type="entry name" value="ATP-grasp_5"/>
    <property type="match status" value="1"/>
</dbReference>
<dbReference type="GO" id="GO:0016874">
    <property type="term" value="F:ligase activity"/>
    <property type="evidence" value="ECO:0007669"/>
    <property type="project" value="UniProtKB-KW"/>
</dbReference>
<reference evidence="3" key="1">
    <citation type="journal article" date="2019" name="Int. J. Syst. Evol. Microbiol.">
        <title>The Global Catalogue of Microorganisms (GCM) 10K type strain sequencing project: providing services to taxonomists for standard genome sequencing and annotation.</title>
        <authorList>
            <consortium name="The Broad Institute Genomics Platform"/>
            <consortium name="The Broad Institute Genome Sequencing Center for Infectious Disease"/>
            <person name="Wu L."/>
            <person name="Ma J."/>
        </authorList>
    </citation>
    <scope>NUCLEOTIDE SEQUENCE [LARGE SCALE GENOMIC DNA]</scope>
    <source>
        <strain evidence="3">JCM 17666</strain>
    </source>
</reference>
<feature type="domain" description="CoA-binding" evidence="1">
    <location>
        <begin position="7"/>
        <end position="102"/>
    </location>
</feature>
<comment type="caution">
    <text evidence="2">The sequence shown here is derived from an EMBL/GenBank/DDBJ whole genome shotgun (WGS) entry which is preliminary data.</text>
</comment>
<dbReference type="Gene3D" id="3.40.50.261">
    <property type="entry name" value="Succinyl-CoA synthetase domains"/>
    <property type="match status" value="2"/>
</dbReference>
<protein>
    <submittedName>
        <fullName evidence="2">Acetate--CoA ligase family protein</fullName>
    </submittedName>
</protein>
<dbReference type="InterPro" id="IPR032875">
    <property type="entry name" value="Succ_CoA_lig_flav_dom"/>
</dbReference>